<dbReference type="AlphaFoldDB" id="A0A2G5UCE0"/>
<sequence length="240" mass="27992">MPFPILRTPLVVLSEIISLLEPNEIVTASFCSNNVNRLLKSHYQRRKPVEWKLFLVDSGGYSITIKTSKSRIEVISAKNVSELYTYPKPMLLKTNGYITKCYGSYVYLYFEDRVMGKKMVVDYATNLFNLDVYGLKIDCHSIWAIDWINERQEKMLAGVEFTWNFGDRVADKEFDHVLSGETRHFSHGYSIQRNDGVKAVIDIEDNCCFYMMVCIGENIYDRDNYSDWNSDQHFVLHQKV</sequence>
<protein>
    <recommendedName>
        <fullName evidence="1">F-box domain-containing protein</fullName>
    </recommendedName>
</protein>
<dbReference type="Proteomes" id="UP000230233">
    <property type="component" value="Chromosome IV"/>
</dbReference>
<comment type="caution">
    <text evidence="2">The sequence shown here is derived from an EMBL/GenBank/DDBJ whole genome shotgun (WGS) entry which is preliminary data.</text>
</comment>
<dbReference type="PANTHER" id="PTHR21503">
    <property type="entry name" value="F-BOX-CONTAINING HYPOTHETICAL PROTEIN C.ELEGANS"/>
    <property type="match status" value="1"/>
</dbReference>
<evidence type="ECO:0000259" key="1">
    <source>
        <dbReference type="PROSITE" id="PS50181"/>
    </source>
</evidence>
<name>A0A2G5UCE0_9PELO</name>
<proteinExistence type="predicted"/>
<keyword evidence="3" id="KW-1185">Reference proteome</keyword>
<dbReference type="Pfam" id="PF00646">
    <property type="entry name" value="F-box"/>
    <property type="match status" value="1"/>
</dbReference>
<dbReference type="PROSITE" id="PS50181">
    <property type="entry name" value="FBOX"/>
    <property type="match status" value="1"/>
</dbReference>
<accession>A0A2G5UCE0</accession>
<dbReference type="EMBL" id="PDUG01000004">
    <property type="protein sequence ID" value="PIC37228.1"/>
    <property type="molecule type" value="Genomic_DNA"/>
</dbReference>
<dbReference type="PANTHER" id="PTHR21503:SF8">
    <property type="entry name" value="F-BOX ASSOCIATED DOMAIN-CONTAINING PROTEIN-RELATED"/>
    <property type="match status" value="1"/>
</dbReference>
<feature type="domain" description="F-box" evidence="1">
    <location>
        <begin position="2"/>
        <end position="46"/>
    </location>
</feature>
<reference evidence="3" key="1">
    <citation type="submission" date="2017-10" db="EMBL/GenBank/DDBJ databases">
        <title>Rapid genome shrinkage in a self-fertile nematode reveals novel sperm competition proteins.</title>
        <authorList>
            <person name="Yin D."/>
            <person name="Schwarz E.M."/>
            <person name="Thomas C.G."/>
            <person name="Felde R.L."/>
            <person name="Korf I.F."/>
            <person name="Cutter A.D."/>
            <person name="Schartner C.M."/>
            <person name="Ralston E.J."/>
            <person name="Meyer B.J."/>
            <person name="Haag E.S."/>
        </authorList>
    </citation>
    <scope>NUCLEOTIDE SEQUENCE [LARGE SCALE GENOMIC DNA]</scope>
    <source>
        <strain evidence="3">JU1422</strain>
    </source>
</reference>
<gene>
    <name evidence="2" type="primary">Cnig_chr_IV.g15924</name>
    <name evidence="2" type="ORF">B9Z55_015924</name>
</gene>
<organism evidence="2 3">
    <name type="scientific">Caenorhabditis nigoni</name>
    <dbReference type="NCBI Taxonomy" id="1611254"/>
    <lineage>
        <taxon>Eukaryota</taxon>
        <taxon>Metazoa</taxon>
        <taxon>Ecdysozoa</taxon>
        <taxon>Nematoda</taxon>
        <taxon>Chromadorea</taxon>
        <taxon>Rhabditida</taxon>
        <taxon>Rhabditina</taxon>
        <taxon>Rhabditomorpha</taxon>
        <taxon>Rhabditoidea</taxon>
        <taxon>Rhabditidae</taxon>
        <taxon>Peloderinae</taxon>
        <taxon>Caenorhabditis</taxon>
    </lineage>
</organism>
<evidence type="ECO:0000313" key="2">
    <source>
        <dbReference type="EMBL" id="PIC37228.1"/>
    </source>
</evidence>
<evidence type="ECO:0000313" key="3">
    <source>
        <dbReference type="Proteomes" id="UP000230233"/>
    </source>
</evidence>
<dbReference type="InterPro" id="IPR001810">
    <property type="entry name" value="F-box_dom"/>
</dbReference>